<dbReference type="NCBIfam" id="TIGR01891">
    <property type="entry name" value="amidohydrolases"/>
    <property type="match status" value="1"/>
</dbReference>
<evidence type="ECO:0000259" key="2">
    <source>
        <dbReference type="Pfam" id="PF07687"/>
    </source>
</evidence>
<dbReference type="PANTHER" id="PTHR11014:SF63">
    <property type="entry name" value="METALLOPEPTIDASE, PUTATIVE (AFU_ORTHOLOGUE AFUA_6G09600)-RELATED"/>
    <property type="match status" value="1"/>
</dbReference>
<reference evidence="3" key="2">
    <citation type="submission" date="2023-03" db="EMBL/GenBank/DDBJ databases">
        <authorList>
            <person name="Zhang Z."/>
        </authorList>
    </citation>
    <scope>NUCLEOTIDE SEQUENCE</scope>
    <source>
        <strain evidence="3">DSA</strain>
    </source>
</reference>
<comment type="cofactor">
    <cofactor evidence="1">
        <name>Mn(2+)</name>
        <dbReference type="ChEBI" id="CHEBI:29035"/>
    </cofactor>
    <text evidence="1">The Mn(2+) ion enhances activity.</text>
</comment>
<dbReference type="GO" id="GO:0016787">
    <property type="term" value="F:hydrolase activity"/>
    <property type="evidence" value="ECO:0007669"/>
    <property type="project" value="InterPro"/>
</dbReference>
<dbReference type="InterPro" id="IPR017439">
    <property type="entry name" value="Amidohydrolase"/>
</dbReference>
<feature type="binding site" evidence="1">
    <location>
        <position position="136"/>
    </location>
    <ligand>
        <name>Mn(2+)</name>
        <dbReference type="ChEBI" id="CHEBI:29035"/>
        <label>2</label>
    </ligand>
</feature>
<dbReference type="AlphaFoldDB" id="A0AAW7ZDR5"/>
<feature type="binding site" evidence="1">
    <location>
        <position position="100"/>
    </location>
    <ligand>
        <name>Mn(2+)</name>
        <dbReference type="ChEBI" id="CHEBI:29035"/>
        <label>2</label>
    </ligand>
</feature>
<dbReference type="GO" id="GO:0046872">
    <property type="term" value="F:metal ion binding"/>
    <property type="evidence" value="ECO:0007669"/>
    <property type="project" value="UniProtKB-KW"/>
</dbReference>
<dbReference type="RefSeq" id="WP_304543248.1">
    <property type="nucleotide sequence ID" value="NZ_JARPTC010000016.1"/>
</dbReference>
<reference evidence="3" key="1">
    <citation type="journal article" date="2023" name="J. Hazard. Mater.">
        <title>Anaerobic biodegradation of pyrene and benzo[a]pyrene by a new sulfate-reducing Desulforamulus aquiferis strain DSA.</title>
        <authorList>
            <person name="Zhang Z."/>
            <person name="Sun J."/>
            <person name="Gong X."/>
            <person name="Wang C."/>
            <person name="Wang H."/>
        </authorList>
    </citation>
    <scope>NUCLEOTIDE SEQUENCE</scope>
    <source>
        <strain evidence="3">DSA</strain>
    </source>
</reference>
<dbReference type="SUPFAM" id="SSF55031">
    <property type="entry name" value="Bacterial exopeptidase dimerisation domain"/>
    <property type="match status" value="1"/>
</dbReference>
<keyword evidence="4" id="KW-1185">Reference proteome</keyword>
<dbReference type="Gene3D" id="3.30.70.360">
    <property type="match status" value="1"/>
</dbReference>
<feature type="binding site" evidence="1">
    <location>
        <position position="102"/>
    </location>
    <ligand>
        <name>Mn(2+)</name>
        <dbReference type="ChEBI" id="CHEBI:29035"/>
        <label>2</label>
    </ligand>
</feature>
<dbReference type="Pfam" id="PF07687">
    <property type="entry name" value="M20_dimer"/>
    <property type="match status" value="1"/>
</dbReference>
<feature type="binding site" evidence="1">
    <location>
        <position position="363"/>
    </location>
    <ligand>
        <name>Mn(2+)</name>
        <dbReference type="ChEBI" id="CHEBI:29035"/>
        <label>2</label>
    </ligand>
</feature>
<dbReference type="Gene3D" id="3.40.630.10">
    <property type="entry name" value="Zn peptidases"/>
    <property type="match status" value="1"/>
</dbReference>
<dbReference type="Proteomes" id="UP001172911">
    <property type="component" value="Unassembled WGS sequence"/>
</dbReference>
<feature type="domain" description="Peptidase M20 dimerisation" evidence="2">
    <location>
        <begin position="184"/>
        <end position="278"/>
    </location>
</feature>
<dbReference type="SUPFAM" id="SSF53187">
    <property type="entry name" value="Zn-dependent exopeptidases"/>
    <property type="match status" value="1"/>
</dbReference>
<keyword evidence="1" id="KW-0479">Metal-binding</keyword>
<accession>A0AAW7ZDR5</accession>
<feature type="binding site" evidence="1">
    <location>
        <position position="161"/>
    </location>
    <ligand>
        <name>Mn(2+)</name>
        <dbReference type="ChEBI" id="CHEBI:29035"/>
        <label>2</label>
    </ligand>
</feature>
<organism evidence="3 4">
    <name type="scientific">Desulforamulus aquiferis</name>
    <dbReference type="NCBI Taxonomy" id="1397668"/>
    <lineage>
        <taxon>Bacteria</taxon>
        <taxon>Bacillati</taxon>
        <taxon>Bacillota</taxon>
        <taxon>Clostridia</taxon>
        <taxon>Eubacteriales</taxon>
        <taxon>Peptococcaceae</taxon>
        <taxon>Desulforamulus</taxon>
    </lineage>
</organism>
<name>A0AAW7ZDR5_9FIRM</name>
<evidence type="ECO:0000313" key="4">
    <source>
        <dbReference type="Proteomes" id="UP001172911"/>
    </source>
</evidence>
<dbReference type="InterPro" id="IPR036264">
    <property type="entry name" value="Bact_exopeptidase_dim_dom"/>
</dbReference>
<dbReference type="PIRSF" id="PIRSF005962">
    <property type="entry name" value="Pept_M20D_amidohydro"/>
    <property type="match status" value="1"/>
</dbReference>
<keyword evidence="1" id="KW-0464">Manganese</keyword>
<evidence type="ECO:0000313" key="3">
    <source>
        <dbReference type="EMBL" id="MDO7787853.1"/>
    </source>
</evidence>
<gene>
    <name evidence="3" type="ORF">P6N53_11540</name>
</gene>
<evidence type="ECO:0000256" key="1">
    <source>
        <dbReference type="PIRSR" id="PIRSR005962-1"/>
    </source>
</evidence>
<dbReference type="InterPro" id="IPR002933">
    <property type="entry name" value="Peptidase_M20"/>
</dbReference>
<comment type="caution">
    <text evidence="3">The sequence shown here is derived from an EMBL/GenBank/DDBJ whole genome shotgun (WGS) entry which is preliminary data.</text>
</comment>
<dbReference type="PANTHER" id="PTHR11014">
    <property type="entry name" value="PEPTIDASE M20 FAMILY MEMBER"/>
    <property type="match status" value="1"/>
</dbReference>
<dbReference type="Pfam" id="PF01546">
    <property type="entry name" value="Peptidase_M20"/>
    <property type="match status" value="1"/>
</dbReference>
<protein>
    <submittedName>
        <fullName evidence="3">Amidohydrolase</fullName>
    </submittedName>
</protein>
<proteinExistence type="predicted"/>
<dbReference type="EMBL" id="JARPTC010000016">
    <property type="protein sequence ID" value="MDO7787853.1"/>
    <property type="molecule type" value="Genomic_DNA"/>
</dbReference>
<dbReference type="InterPro" id="IPR011650">
    <property type="entry name" value="Peptidase_M20_dimer"/>
</dbReference>
<sequence length="394" mass="43227">MDIKKEVASLNKELINLRRDLHMHPELGYEEVRTSKLVADYLRDCGLEVTNVAKTGVVGLLRGAKQGKTLLLRADMDALEQTELNDIGYRSLHEGKMHACGHDGHTAMLMVTAKILAKYRAQIDGNIKFVFQPNEETAGALDMIKEGILESPRVDAAFGLHLWTPLESGKIGVVAGPTMAGNEEFELTIHGRGGHTASPQASIDPIMAAATIVQSIQLLQTREVSVLSPTLIIFGKIKGGTGRNIIADKVELGGTIRYLYENEDEKKEELKASFERIIGGICTATRTKYSLTYIPSNPSIINDPSMVELVRISAQKTLGCDQNVVPQLVMAGEDFAEFSRRVPSAFFFIGTGNKEKGTDYPHHHPQFNIDEDTLATGVEMHVRNTLAFLQGTNS</sequence>